<organism evidence="1 2">
    <name type="scientific">Microthyrium microscopicum</name>
    <dbReference type="NCBI Taxonomy" id="703497"/>
    <lineage>
        <taxon>Eukaryota</taxon>
        <taxon>Fungi</taxon>
        <taxon>Dikarya</taxon>
        <taxon>Ascomycota</taxon>
        <taxon>Pezizomycotina</taxon>
        <taxon>Dothideomycetes</taxon>
        <taxon>Dothideomycetes incertae sedis</taxon>
        <taxon>Microthyriales</taxon>
        <taxon>Microthyriaceae</taxon>
        <taxon>Microthyrium</taxon>
    </lineage>
</organism>
<proteinExistence type="predicted"/>
<evidence type="ECO:0000313" key="2">
    <source>
        <dbReference type="Proteomes" id="UP000799302"/>
    </source>
</evidence>
<dbReference type="AlphaFoldDB" id="A0A6A6UCG0"/>
<evidence type="ECO:0000313" key="1">
    <source>
        <dbReference type="EMBL" id="KAF2668614.1"/>
    </source>
</evidence>
<protein>
    <submittedName>
        <fullName evidence="1">Uncharacterized protein</fullName>
    </submittedName>
</protein>
<dbReference type="OrthoDB" id="4159136at2759"/>
<name>A0A6A6UCG0_9PEZI</name>
<accession>A0A6A6UCG0</accession>
<sequence>MEYSGSGNWYAPKQLEAEGKFVMGNVNRRASRVPKERIGGLDDGAMESRRVGRGGAGNFIWEAEMEKRALAEKEKKVEEIHMDILKGVEAGLAKPGKAFLKAEIVKE</sequence>
<dbReference type="EMBL" id="MU004236">
    <property type="protein sequence ID" value="KAF2668614.1"/>
    <property type="molecule type" value="Genomic_DNA"/>
</dbReference>
<dbReference type="Proteomes" id="UP000799302">
    <property type="component" value="Unassembled WGS sequence"/>
</dbReference>
<keyword evidence="2" id="KW-1185">Reference proteome</keyword>
<reference evidence="1" key="1">
    <citation type="journal article" date="2020" name="Stud. Mycol.">
        <title>101 Dothideomycetes genomes: a test case for predicting lifestyles and emergence of pathogens.</title>
        <authorList>
            <person name="Haridas S."/>
            <person name="Albert R."/>
            <person name="Binder M."/>
            <person name="Bloem J."/>
            <person name="Labutti K."/>
            <person name="Salamov A."/>
            <person name="Andreopoulos B."/>
            <person name="Baker S."/>
            <person name="Barry K."/>
            <person name="Bills G."/>
            <person name="Bluhm B."/>
            <person name="Cannon C."/>
            <person name="Castanera R."/>
            <person name="Culley D."/>
            <person name="Daum C."/>
            <person name="Ezra D."/>
            <person name="Gonzalez J."/>
            <person name="Henrissat B."/>
            <person name="Kuo A."/>
            <person name="Liang C."/>
            <person name="Lipzen A."/>
            <person name="Lutzoni F."/>
            <person name="Magnuson J."/>
            <person name="Mondo S."/>
            <person name="Nolan M."/>
            <person name="Ohm R."/>
            <person name="Pangilinan J."/>
            <person name="Park H.-J."/>
            <person name="Ramirez L."/>
            <person name="Alfaro M."/>
            <person name="Sun H."/>
            <person name="Tritt A."/>
            <person name="Yoshinaga Y."/>
            <person name="Zwiers L.-H."/>
            <person name="Turgeon B."/>
            <person name="Goodwin S."/>
            <person name="Spatafora J."/>
            <person name="Crous P."/>
            <person name="Grigoriev I."/>
        </authorList>
    </citation>
    <scope>NUCLEOTIDE SEQUENCE</scope>
    <source>
        <strain evidence="1">CBS 115976</strain>
    </source>
</reference>
<gene>
    <name evidence="1" type="ORF">BT63DRAFT_425910</name>
</gene>